<dbReference type="RefSeq" id="WP_281254183.1">
    <property type="nucleotide sequence ID" value="NZ_PGEZ01000001.1"/>
</dbReference>
<accession>A0A2M9BEZ4</accession>
<reference evidence="2 3" key="1">
    <citation type="submission" date="2017-11" db="EMBL/GenBank/DDBJ databases">
        <title>Genomic Encyclopedia of Archaeal and Bacterial Type Strains, Phase II (KMG-II): From Individual Species to Whole Genera.</title>
        <authorList>
            <person name="Goeker M."/>
        </authorList>
    </citation>
    <scope>NUCLEOTIDE SEQUENCE [LARGE SCALE GENOMIC DNA]</scope>
    <source>
        <strain evidence="2 3">DSM 27763</strain>
    </source>
</reference>
<proteinExistence type="predicted"/>
<feature type="region of interest" description="Disordered" evidence="1">
    <location>
        <begin position="19"/>
        <end position="42"/>
    </location>
</feature>
<protein>
    <submittedName>
        <fullName evidence="2">Uncharacterized protein</fullName>
    </submittedName>
</protein>
<sequence>MLIAPEEWVAAQNAYRIEKARPHDVTPGRRIRRRRRRGGRTA</sequence>
<evidence type="ECO:0000313" key="3">
    <source>
        <dbReference type="Proteomes" id="UP000230842"/>
    </source>
</evidence>
<feature type="compositionally biased region" description="Basic residues" evidence="1">
    <location>
        <begin position="29"/>
        <end position="42"/>
    </location>
</feature>
<comment type="caution">
    <text evidence="2">The sequence shown here is derived from an EMBL/GenBank/DDBJ whole genome shotgun (WGS) entry which is preliminary data.</text>
</comment>
<evidence type="ECO:0000256" key="1">
    <source>
        <dbReference type="SAM" id="MobiDB-lite"/>
    </source>
</evidence>
<dbReference type="Proteomes" id="UP000230842">
    <property type="component" value="Unassembled WGS sequence"/>
</dbReference>
<gene>
    <name evidence="2" type="ORF">CLV56_0728</name>
</gene>
<dbReference type="AlphaFoldDB" id="A0A2M9BEZ4"/>
<organism evidence="2 3">
    <name type="scientific">Mumia flava</name>
    <dbReference type="NCBI Taxonomy" id="1348852"/>
    <lineage>
        <taxon>Bacteria</taxon>
        <taxon>Bacillati</taxon>
        <taxon>Actinomycetota</taxon>
        <taxon>Actinomycetes</taxon>
        <taxon>Propionibacteriales</taxon>
        <taxon>Nocardioidaceae</taxon>
        <taxon>Mumia</taxon>
    </lineage>
</organism>
<name>A0A2M9BEZ4_9ACTN</name>
<evidence type="ECO:0000313" key="2">
    <source>
        <dbReference type="EMBL" id="PJJ56519.1"/>
    </source>
</evidence>
<dbReference type="EMBL" id="PGEZ01000001">
    <property type="protein sequence ID" value="PJJ56519.1"/>
    <property type="molecule type" value="Genomic_DNA"/>
</dbReference>
<keyword evidence="3" id="KW-1185">Reference proteome</keyword>